<reference evidence="3" key="1">
    <citation type="submission" date="2015-04" db="EMBL/GenBank/DDBJ databases">
        <title>The genome sequence of the plant pathogenic Rhizarian Plasmodiophora brassicae reveals insights in its biotrophic life cycle and the origin of chitin synthesis.</title>
        <authorList>
            <person name="Schwelm A."/>
            <person name="Fogelqvist J."/>
            <person name="Knaust A."/>
            <person name="Julke S."/>
            <person name="Lilja T."/>
            <person name="Dhandapani V."/>
            <person name="Bonilla-Rosso G."/>
            <person name="Karlsson M."/>
            <person name="Shevchenko A."/>
            <person name="Choi S.R."/>
            <person name="Kim H.G."/>
            <person name="Park J.Y."/>
            <person name="Lim Y.P."/>
            <person name="Ludwig-Muller J."/>
            <person name="Dixelius C."/>
        </authorList>
    </citation>
    <scope>NUCLEOTIDE SEQUENCE</scope>
    <source>
        <tissue evidence="3">Potato root galls</tissue>
    </source>
</reference>
<dbReference type="InterPro" id="IPR036223">
    <property type="entry name" value="CAP_C_sf"/>
</dbReference>
<name>A0A0H5R5F5_9EUKA</name>
<dbReference type="GO" id="GO:0007010">
    <property type="term" value="P:cytoskeleton organization"/>
    <property type="evidence" value="ECO:0007669"/>
    <property type="project" value="InterPro"/>
</dbReference>
<dbReference type="SUPFAM" id="SSF69340">
    <property type="entry name" value="C-terminal domain of adenylylcyclase associated protein"/>
    <property type="match status" value="1"/>
</dbReference>
<protein>
    <recommendedName>
        <fullName evidence="2">C-CAP/cofactor C-like domain-containing protein</fullName>
    </recommendedName>
</protein>
<dbReference type="InterPro" id="IPR013912">
    <property type="entry name" value="Adenylate_cyclase-assoc_CAP_C"/>
</dbReference>
<dbReference type="InterPro" id="IPR016098">
    <property type="entry name" value="CAP/MinC_C"/>
</dbReference>
<dbReference type="PROSITE" id="PS51329">
    <property type="entry name" value="C_CAP_COFACTOR_C"/>
    <property type="match status" value="1"/>
</dbReference>
<dbReference type="InterPro" id="IPR017901">
    <property type="entry name" value="C-CAP_CF_C-like"/>
</dbReference>
<evidence type="ECO:0000259" key="2">
    <source>
        <dbReference type="PROSITE" id="PS51329"/>
    </source>
</evidence>
<dbReference type="Pfam" id="PF08603">
    <property type="entry name" value="CAP_C"/>
    <property type="match status" value="1"/>
</dbReference>
<feature type="domain" description="C-CAP/cofactor C-like" evidence="2">
    <location>
        <begin position="133"/>
        <end position="280"/>
    </location>
</feature>
<feature type="region of interest" description="Disordered" evidence="1">
    <location>
        <begin position="279"/>
        <end position="298"/>
    </location>
</feature>
<feature type="region of interest" description="Disordered" evidence="1">
    <location>
        <begin position="1"/>
        <end position="21"/>
    </location>
</feature>
<organism evidence="3">
    <name type="scientific">Spongospora subterranea</name>
    <dbReference type="NCBI Taxonomy" id="70186"/>
    <lineage>
        <taxon>Eukaryota</taxon>
        <taxon>Sar</taxon>
        <taxon>Rhizaria</taxon>
        <taxon>Endomyxa</taxon>
        <taxon>Phytomyxea</taxon>
        <taxon>Plasmodiophorida</taxon>
        <taxon>Plasmodiophoridae</taxon>
        <taxon>Spongospora</taxon>
    </lineage>
</organism>
<dbReference type="Gene3D" id="2.160.20.70">
    <property type="match status" value="1"/>
</dbReference>
<evidence type="ECO:0000313" key="3">
    <source>
        <dbReference type="EMBL" id="CRZ09395.1"/>
    </source>
</evidence>
<sequence>MFDDSSDDAIPSMSSPFVDHTSGRQLPRISVDLIQAQPEHLKIGRTIYVRGERACIVEMDYPNIFWCLDNCENIKHRNFDVDREMFQVVQGTENPTDDNTYSPIPKNLFQMPNEVSEILGSDQNEDTYDAEDPTNLAVAGVMSMLSIRAADEYTDEIDANIECQLHNSRMHLLNCAQSKFKFPNKQASIFVQSCVDCDIQYHSIISSVEILKCYSTKLTSTGECGSIIIESCRDIVVTFPANSSIVLIVCTSCTNVILRAISNGAVAAETNVNIQDESAVPAEGEGSGESDPSVPLPLEHPQMRTLWNGVAFDTQRIIRENADGSGHIRNLNRF</sequence>
<dbReference type="GO" id="GO:0003779">
    <property type="term" value="F:actin binding"/>
    <property type="evidence" value="ECO:0007669"/>
    <property type="project" value="InterPro"/>
</dbReference>
<evidence type="ECO:0000256" key="1">
    <source>
        <dbReference type="SAM" id="MobiDB-lite"/>
    </source>
</evidence>
<dbReference type="EMBL" id="HACM01008953">
    <property type="protein sequence ID" value="CRZ09395.1"/>
    <property type="molecule type" value="Transcribed_RNA"/>
</dbReference>
<accession>A0A0H5R5F5</accession>
<dbReference type="AlphaFoldDB" id="A0A0H5R5F5"/>
<proteinExistence type="predicted"/>